<feature type="domain" description="2Fe-2S ferredoxin-type" evidence="3">
    <location>
        <begin position="4"/>
        <end position="94"/>
    </location>
</feature>
<dbReference type="PANTHER" id="PTHR47354">
    <property type="entry name" value="NADH OXIDOREDUCTASE HCR"/>
    <property type="match status" value="1"/>
</dbReference>
<dbReference type="SUPFAM" id="SSF52343">
    <property type="entry name" value="Ferredoxin reductase-like, C-terminal NADP-linked domain"/>
    <property type="match status" value="1"/>
</dbReference>
<evidence type="ECO:0000313" key="6">
    <source>
        <dbReference type="Proteomes" id="UP001074635"/>
    </source>
</evidence>
<dbReference type="SUPFAM" id="SSF54292">
    <property type="entry name" value="2Fe-2S ferredoxin-like"/>
    <property type="match status" value="1"/>
</dbReference>
<dbReference type="InterPro" id="IPR050415">
    <property type="entry name" value="MRET"/>
</dbReference>
<dbReference type="InterPro" id="IPR012675">
    <property type="entry name" value="Beta-grasp_dom_sf"/>
</dbReference>
<feature type="domain" description="FAD-binding FR-type" evidence="4">
    <location>
        <begin position="102"/>
        <end position="201"/>
    </location>
</feature>
<dbReference type="CDD" id="cd00207">
    <property type="entry name" value="fer2"/>
    <property type="match status" value="1"/>
</dbReference>
<dbReference type="Gene3D" id="3.10.20.30">
    <property type="match status" value="1"/>
</dbReference>
<evidence type="ECO:0000259" key="3">
    <source>
        <dbReference type="PROSITE" id="PS51085"/>
    </source>
</evidence>
<dbReference type="Gene3D" id="2.40.30.10">
    <property type="entry name" value="Translation factors"/>
    <property type="match status" value="1"/>
</dbReference>
<dbReference type="PROSITE" id="PS51384">
    <property type="entry name" value="FAD_FR"/>
    <property type="match status" value="1"/>
</dbReference>
<proteinExistence type="predicted"/>
<dbReference type="Pfam" id="PF00175">
    <property type="entry name" value="NAD_binding_1"/>
    <property type="match status" value="1"/>
</dbReference>
<dbReference type="InterPro" id="IPR001433">
    <property type="entry name" value="OxRdtase_FAD/NAD-bd"/>
</dbReference>
<gene>
    <name evidence="5" type="ORF">OYC61_001005</name>
</gene>
<dbReference type="SUPFAM" id="SSF63380">
    <property type="entry name" value="Riboflavin synthase domain-like"/>
    <property type="match status" value="1"/>
</dbReference>
<sequence>MSSKTIFIRQTGTRIAAQNGQTILQASLENSMVYPHGCRMGRCGGCKTRLVDGQVEMMEYSPFALTAAQRARNLILACRAIPTDDVTVDWLGTDDIRGRPPLCTMTGTVSAIADLTQDIRLVRIRLDEAEPLMFYAGQYADIRFGQAPVRSYAMANPPGASELEFYIRRVPGGVTSGYVHTVLQPGEQVVLEAPRGSSYLRDAHDGPILCIADGAGLAPIRSMIESALACGMTQAIHVYFGLQEIRDLYALDIFQALERQYANLSFKPVISGIPVMPYRRGALTGVIAQEQENLSGWKVYVAGSPSLVDAATGLVLKRGLKIQDLHAQVFVTP</sequence>
<dbReference type="CDD" id="cd06187">
    <property type="entry name" value="O2ase_reductase_like"/>
    <property type="match status" value="1"/>
</dbReference>
<name>A0ABU3MQA7_9BURK</name>
<dbReference type="InterPro" id="IPR008333">
    <property type="entry name" value="Cbr1-like_FAD-bd_dom"/>
</dbReference>
<dbReference type="InterPro" id="IPR001041">
    <property type="entry name" value="2Fe-2S_ferredoxin-type"/>
</dbReference>
<keyword evidence="2" id="KW-0411">Iron-sulfur</keyword>
<dbReference type="InterPro" id="IPR017927">
    <property type="entry name" value="FAD-bd_FR_type"/>
</dbReference>
<dbReference type="PROSITE" id="PS00197">
    <property type="entry name" value="2FE2S_FER_1"/>
    <property type="match status" value="1"/>
</dbReference>
<dbReference type="RefSeq" id="WP_257112940.1">
    <property type="nucleotide sequence ID" value="NZ_JAPQTC020000001.1"/>
</dbReference>
<dbReference type="Proteomes" id="UP001074635">
    <property type="component" value="Unassembled WGS sequence"/>
</dbReference>
<evidence type="ECO:0000259" key="4">
    <source>
        <dbReference type="PROSITE" id="PS51384"/>
    </source>
</evidence>
<keyword evidence="2" id="KW-0001">2Fe-2S</keyword>
<accession>A0ABU3MQA7</accession>
<reference evidence="5" key="1">
    <citation type="submission" date="2023-08" db="EMBL/GenBank/DDBJ databases">
        <title>Study of Resistomes in environmental pathogenic environmental.</title>
        <authorList>
            <person name="Bhattacharjee A."/>
            <person name="Singh A.K."/>
        </authorList>
    </citation>
    <scope>NUCLEOTIDE SEQUENCE</scope>
    <source>
        <strain evidence="5">S1</strain>
    </source>
</reference>
<organism evidence="5 6">
    <name type="scientific">Alcaligenes nematophilus</name>
    <dbReference type="NCBI Taxonomy" id="2994643"/>
    <lineage>
        <taxon>Bacteria</taxon>
        <taxon>Pseudomonadati</taxon>
        <taxon>Pseudomonadota</taxon>
        <taxon>Betaproteobacteria</taxon>
        <taxon>Burkholderiales</taxon>
        <taxon>Alcaligenaceae</taxon>
        <taxon>Alcaligenes</taxon>
    </lineage>
</organism>
<dbReference type="InterPro" id="IPR039261">
    <property type="entry name" value="FNR_nucleotide-bd"/>
</dbReference>
<dbReference type="PRINTS" id="PR00410">
    <property type="entry name" value="PHEHYDRXLASE"/>
</dbReference>
<dbReference type="InterPro" id="IPR036010">
    <property type="entry name" value="2Fe-2S_ferredoxin-like_sf"/>
</dbReference>
<dbReference type="EMBL" id="JAPQTC020000001">
    <property type="protein sequence ID" value="MDT8502865.1"/>
    <property type="molecule type" value="Genomic_DNA"/>
</dbReference>
<keyword evidence="2" id="KW-0408">Iron</keyword>
<evidence type="ECO:0000256" key="1">
    <source>
        <dbReference type="ARBA" id="ARBA00001974"/>
    </source>
</evidence>
<evidence type="ECO:0000313" key="5">
    <source>
        <dbReference type="EMBL" id="MDT8502865.1"/>
    </source>
</evidence>
<dbReference type="PANTHER" id="PTHR47354:SF5">
    <property type="entry name" value="PROTEIN RFBI"/>
    <property type="match status" value="1"/>
</dbReference>
<dbReference type="Pfam" id="PF00111">
    <property type="entry name" value="Fer2"/>
    <property type="match status" value="1"/>
</dbReference>
<keyword evidence="2" id="KW-0479">Metal-binding</keyword>
<comment type="caution">
    <text evidence="5">The sequence shown here is derived from an EMBL/GenBank/DDBJ whole genome shotgun (WGS) entry which is preliminary data.</text>
</comment>
<dbReference type="PROSITE" id="PS51085">
    <property type="entry name" value="2FE2S_FER_2"/>
    <property type="match status" value="1"/>
</dbReference>
<dbReference type="InterPro" id="IPR017938">
    <property type="entry name" value="Riboflavin_synthase-like_b-brl"/>
</dbReference>
<dbReference type="InterPro" id="IPR006058">
    <property type="entry name" value="2Fe2S_fd_BS"/>
</dbReference>
<protein>
    <submittedName>
        <fullName evidence="5">2Fe-2S iron-sulfur cluster-binding protein</fullName>
    </submittedName>
</protein>
<dbReference type="Pfam" id="PF00970">
    <property type="entry name" value="FAD_binding_6"/>
    <property type="match status" value="1"/>
</dbReference>
<keyword evidence="6" id="KW-1185">Reference proteome</keyword>
<comment type="cofactor">
    <cofactor evidence="1">
        <name>FAD</name>
        <dbReference type="ChEBI" id="CHEBI:57692"/>
    </cofactor>
</comment>
<dbReference type="Gene3D" id="3.40.50.80">
    <property type="entry name" value="Nucleotide-binding domain of ferredoxin-NADP reductase (FNR) module"/>
    <property type="match status" value="1"/>
</dbReference>
<evidence type="ECO:0000256" key="2">
    <source>
        <dbReference type="ARBA" id="ARBA00022714"/>
    </source>
</evidence>